<evidence type="ECO:0000313" key="2">
    <source>
        <dbReference type="Proteomes" id="UP001242811"/>
    </source>
</evidence>
<gene>
    <name evidence="1" type="ORF">QOZ95_002195</name>
</gene>
<protein>
    <submittedName>
        <fullName evidence="1">Uncharacterized protein</fullName>
    </submittedName>
</protein>
<dbReference type="Proteomes" id="UP001242811">
    <property type="component" value="Unassembled WGS sequence"/>
</dbReference>
<evidence type="ECO:0000313" key="1">
    <source>
        <dbReference type="EMBL" id="MDQ0494032.1"/>
    </source>
</evidence>
<sequence>MNPIDNMSDVELILAVDNPVVDYDYRIEAAKEIYRRAGAMDESVNTTGTGPKR</sequence>
<name>A0ABU0KX61_9BACL</name>
<keyword evidence="2" id="KW-1185">Reference proteome</keyword>
<comment type="caution">
    <text evidence="1">The sequence shown here is derived from an EMBL/GenBank/DDBJ whole genome shotgun (WGS) entry which is preliminary data.</text>
</comment>
<proteinExistence type="predicted"/>
<dbReference type="EMBL" id="JAUSWA010000010">
    <property type="protein sequence ID" value="MDQ0494032.1"/>
    <property type="molecule type" value="Genomic_DNA"/>
</dbReference>
<dbReference type="RefSeq" id="WP_167518717.1">
    <property type="nucleotide sequence ID" value="NZ_CP045298.1"/>
</dbReference>
<reference evidence="1 2" key="1">
    <citation type="submission" date="2023-07" db="EMBL/GenBank/DDBJ databases">
        <title>Genomic Encyclopedia of Type Strains, Phase IV (KMG-IV): sequencing the most valuable type-strain genomes for metagenomic binning, comparative biology and taxonomic classification.</title>
        <authorList>
            <person name="Goeker M."/>
        </authorList>
    </citation>
    <scope>NUCLEOTIDE SEQUENCE [LARGE SCALE GENOMIC DNA]</scope>
    <source>
        <strain evidence="1 2">DSM 14914</strain>
    </source>
</reference>
<accession>A0ABU0KX61</accession>
<organism evidence="1 2">
    <name type="scientific">Paenibacillus brasilensis</name>
    <dbReference type="NCBI Taxonomy" id="128574"/>
    <lineage>
        <taxon>Bacteria</taxon>
        <taxon>Bacillati</taxon>
        <taxon>Bacillota</taxon>
        <taxon>Bacilli</taxon>
        <taxon>Bacillales</taxon>
        <taxon>Paenibacillaceae</taxon>
        <taxon>Paenibacillus</taxon>
    </lineage>
</organism>